<comment type="similarity">
    <text evidence="1">Belongs to the thiamine-monophosphate kinase family.</text>
</comment>
<evidence type="ECO:0000256" key="1">
    <source>
        <dbReference type="HAMAP-Rule" id="MF_02128"/>
    </source>
</evidence>
<feature type="binding site" evidence="1">
    <location>
        <position position="128"/>
    </location>
    <ligand>
        <name>Mg(2+)</name>
        <dbReference type="ChEBI" id="CHEBI:18420"/>
        <label>4</label>
    </ligand>
</feature>
<dbReference type="PANTHER" id="PTHR30270">
    <property type="entry name" value="THIAMINE-MONOPHOSPHATE KINASE"/>
    <property type="match status" value="1"/>
</dbReference>
<keyword evidence="1" id="KW-0808">Transferase</keyword>
<feature type="binding site" evidence="1">
    <location>
        <position position="201"/>
    </location>
    <ligand>
        <name>ATP</name>
        <dbReference type="ChEBI" id="CHEBI:30616"/>
    </ligand>
</feature>
<dbReference type="InterPro" id="IPR036921">
    <property type="entry name" value="PurM-like_N_sf"/>
</dbReference>
<dbReference type="EC" id="2.7.4.16" evidence="1"/>
<evidence type="ECO:0000313" key="4">
    <source>
        <dbReference type="Proteomes" id="UP000198327"/>
    </source>
</evidence>
<dbReference type="InterPro" id="IPR016188">
    <property type="entry name" value="PurM-like_N"/>
</dbReference>
<keyword evidence="1" id="KW-0460">Magnesium</keyword>
<reference evidence="4" key="1">
    <citation type="submission" date="2017-06" db="EMBL/GenBank/DDBJ databases">
        <authorList>
            <person name="Varghese N."/>
            <person name="Submissions S."/>
        </authorList>
    </citation>
    <scope>NUCLEOTIDE SEQUENCE [LARGE SCALE GENOMIC DNA]</scope>
    <source>
        <strain evidence="4">JCM 23211</strain>
    </source>
</reference>
<dbReference type="EMBL" id="FZOW01000001">
    <property type="protein sequence ID" value="SNS30325.1"/>
    <property type="molecule type" value="Genomic_DNA"/>
</dbReference>
<keyword evidence="1" id="KW-0479">Metal-binding</keyword>
<keyword evidence="4" id="KW-1185">Reference proteome</keyword>
<dbReference type="SUPFAM" id="SSF56042">
    <property type="entry name" value="PurM C-terminal domain-like"/>
    <property type="match status" value="1"/>
</dbReference>
<dbReference type="Gene3D" id="3.30.1330.10">
    <property type="entry name" value="PurM-like, N-terminal domain"/>
    <property type="match status" value="1"/>
</dbReference>
<feature type="binding site" evidence="1">
    <location>
        <position position="98"/>
    </location>
    <ligand>
        <name>Mg(2+)</name>
        <dbReference type="ChEBI" id="CHEBI:18420"/>
        <label>1</label>
    </ligand>
</feature>
<dbReference type="NCBIfam" id="NF004351">
    <property type="entry name" value="PRK05731.1-4"/>
    <property type="match status" value="1"/>
</dbReference>
<feature type="binding site" evidence="1">
    <location>
        <position position="83"/>
    </location>
    <ligand>
        <name>Mg(2+)</name>
        <dbReference type="ChEBI" id="CHEBI:18420"/>
        <label>3</label>
    </ligand>
</feature>
<dbReference type="Pfam" id="PF00586">
    <property type="entry name" value="AIRS"/>
    <property type="match status" value="1"/>
</dbReference>
<dbReference type="GO" id="GO:0009228">
    <property type="term" value="P:thiamine biosynthetic process"/>
    <property type="evidence" value="ECO:0007669"/>
    <property type="project" value="UniProtKB-KW"/>
</dbReference>
<keyword evidence="1 3" id="KW-0418">Kinase</keyword>
<feature type="binding site" evidence="1">
    <location>
        <position position="99"/>
    </location>
    <ligand>
        <name>Mg(2+)</name>
        <dbReference type="ChEBI" id="CHEBI:18420"/>
        <label>2</label>
    </ligand>
</feature>
<dbReference type="NCBIfam" id="TIGR01379">
    <property type="entry name" value="thiL"/>
    <property type="match status" value="1"/>
</dbReference>
<evidence type="ECO:0000259" key="2">
    <source>
        <dbReference type="Pfam" id="PF00586"/>
    </source>
</evidence>
<feature type="binding site" evidence="1">
    <location>
        <position position="128"/>
    </location>
    <ligand>
        <name>Mg(2+)</name>
        <dbReference type="ChEBI" id="CHEBI:18420"/>
        <label>2</label>
    </ligand>
</feature>
<dbReference type="UniPathway" id="UPA00060">
    <property type="reaction ID" value="UER00142"/>
</dbReference>
<sequence length="364" mass="36866">MAEVVRNCLERFSVLHADAKSTAAVTKVLARTTTIDRKGASVIGNGENNHDRTVGDVGEFGVIDRVTRGRIHPDTTVLGPGDDAAIVAAPSGSVVATTDMLVQDRHFRLDWSSPVDIGRKAIAQNGADIAAMGARCTGFLVALGCPSDTPVSVTDGLTDGLWLEAERAGAGIVGGDLVQTASIVISVTALGDLDGRPAVLRSGARVGDVVAVAGRLGWSAAGLAVLDAGIDGHEALVAAHRVPCPDYARGPAAALAGATSLTDVSDGLLADLGHICDASTVAIDVDTSRFVPSDDIASAAHRLGVPVFDWILGGGEDHAFAGTFPADSELPDGWIAIGTVGEGSGVTVDGGTYSGTPGWSSFSA</sequence>
<feature type="domain" description="PurM-like N-terminal" evidence="2">
    <location>
        <begin position="81"/>
        <end position="191"/>
    </location>
</feature>
<dbReference type="OrthoDB" id="9802811at2"/>
<feature type="binding site" evidence="1">
    <location>
        <position position="128"/>
    </location>
    <ligand>
        <name>Mg(2+)</name>
        <dbReference type="ChEBI" id="CHEBI:18420"/>
        <label>3</label>
    </ligand>
</feature>
<comment type="pathway">
    <text evidence="1">Cofactor biosynthesis; thiamine diphosphate biosynthesis; thiamine diphosphate from thiamine phosphate: step 1/1.</text>
</comment>
<keyword evidence="1" id="KW-0547">Nucleotide-binding</keyword>
<organism evidence="3 4">
    <name type="scientific">Rhodococcoides kyotonense</name>
    <dbReference type="NCBI Taxonomy" id="398843"/>
    <lineage>
        <taxon>Bacteria</taxon>
        <taxon>Bacillati</taxon>
        <taxon>Actinomycetota</taxon>
        <taxon>Actinomycetes</taxon>
        <taxon>Mycobacteriales</taxon>
        <taxon>Nocardiaceae</taxon>
        <taxon>Rhodococcoides</taxon>
    </lineage>
</organism>
<protein>
    <recommendedName>
        <fullName evidence="1">Thiamine-monophosphate kinase</fullName>
        <shortName evidence="1">TMP kinase</shortName>
        <shortName evidence="1">Thiamine-phosphate kinase</shortName>
        <ecNumber evidence="1">2.7.4.16</ecNumber>
    </recommendedName>
</protein>
<dbReference type="SUPFAM" id="SSF55326">
    <property type="entry name" value="PurM N-terminal domain-like"/>
    <property type="match status" value="1"/>
</dbReference>
<dbReference type="GO" id="GO:0000287">
    <property type="term" value="F:magnesium ion binding"/>
    <property type="evidence" value="ECO:0007669"/>
    <property type="project" value="UniProtKB-UniRule"/>
</dbReference>
<dbReference type="GO" id="GO:0009030">
    <property type="term" value="F:thiamine-phosphate kinase activity"/>
    <property type="evidence" value="ECO:0007669"/>
    <property type="project" value="UniProtKB-UniRule"/>
</dbReference>
<comment type="caution">
    <text evidence="1">Lacks conserved residue(s) required for the propagation of feature annotation.</text>
</comment>
<dbReference type="HAMAP" id="MF_02128">
    <property type="entry name" value="TMP_kinase"/>
    <property type="match status" value="1"/>
</dbReference>
<dbReference type="Gene3D" id="3.90.650.10">
    <property type="entry name" value="PurM-like C-terminal domain"/>
    <property type="match status" value="1"/>
</dbReference>
<feature type="binding site" evidence="1">
    <location>
        <position position="263"/>
    </location>
    <ligand>
        <name>Mg(2+)</name>
        <dbReference type="ChEBI" id="CHEBI:18420"/>
        <label>3</label>
    </ligand>
</feature>
<feature type="binding site" evidence="1">
    <location>
        <position position="99"/>
    </location>
    <ligand>
        <name>Mg(2+)</name>
        <dbReference type="ChEBI" id="CHEBI:18420"/>
        <label>1</label>
    </ligand>
</feature>
<dbReference type="GO" id="GO:0005524">
    <property type="term" value="F:ATP binding"/>
    <property type="evidence" value="ECO:0007669"/>
    <property type="project" value="UniProtKB-UniRule"/>
</dbReference>
<feature type="binding site" evidence="1">
    <location>
        <position position="176"/>
    </location>
    <ligand>
        <name>Mg(2+)</name>
        <dbReference type="ChEBI" id="CHEBI:18420"/>
        <label>1</label>
    </ligand>
</feature>
<feature type="binding site" evidence="1">
    <location>
        <position position="106"/>
    </location>
    <ligand>
        <name>substrate</name>
    </ligand>
</feature>
<feature type="binding site" evidence="1">
    <location>
        <position position="266"/>
    </location>
    <ligand>
        <name>Mg(2+)</name>
        <dbReference type="ChEBI" id="CHEBI:18420"/>
        <label>5</label>
    </ligand>
</feature>
<feature type="binding site" evidence="1">
    <location>
        <position position="83"/>
    </location>
    <ligand>
        <name>Mg(2+)</name>
        <dbReference type="ChEBI" id="CHEBI:18420"/>
        <label>4</label>
    </ligand>
</feature>
<dbReference type="STRING" id="398843.A3K89_07895"/>
<feature type="binding site" evidence="1">
    <location>
        <position position="97"/>
    </location>
    <ligand>
        <name>Mg(2+)</name>
        <dbReference type="ChEBI" id="CHEBI:18420"/>
        <label>4</label>
    </ligand>
</feature>
<dbReference type="Proteomes" id="UP000198327">
    <property type="component" value="Unassembled WGS sequence"/>
</dbReference>
<feature type="binding site" evidence="1">
    <location>
        <begin position="175"/>
        <end position="176"/>
    </location>
    <ligand>
        <name>ATP</name>
        <dbReference type="ChEBI" id="CHEBI:30616"/>
    </ligand>
</feature>
<comment type="catalytic activity">
    <reaction evidence="1">
        <text>thiamine phosphate + ATP = thiamine diphosphate + ADP</text>
        <dbReference type="Rhea" id="RHEA:15913"/>
        <dbReference type="ChEBI" id="CHEBI:30616"/>
        <dbReference type="ChEBI" id="CHEBI:37575"/>
        <dbReference type="ChEBI" id="CHEBI:58937"/>
        <dbReference type="ChEBI" id="CHEBI:456216"/>
        <dbReference type="EC" id="2.7.4.16"/>
    </reaction>
</comment>
<dbReference type="GO" id="GO:0009229">
    <property type="term" value="P:thiamine diphosphate biosynthetic process"/>
    <property type="evidence" value="ECO:0007669"/>
    <property type="project" value="UniProtKB-UniRule"/>
</dbReference>
<comment type="function">
    <text evidence="1">Catalyzes the ATP-dependent phosphorylation of thiamine-monophosphate (TMP) to form thiamine-pyrophosphate (TPP), the active form of vitamin B1.</text>
</comment>
<gene>
    <name evidence="1" type="primary">thiL</name>
    <name evidence="3" type="ORF">SAMN05421642_101505</name>
</gene>
<dbReference type="InterPro" id="IPR036676">
    <property type="entry name" value="PurM-like_C_sf"/>
</dbReference>
<name>A0A239DD64_9NOCA</name>
<evidence type="ECO:0000313" key="3">
    <source>
        <dbReference type="EMBL" id="SNS30325.1"/>
    </source>
</evidence>
<feature type="binding site" evidence="1">
    <location>
        <position position="265"/>
    </location>
    <ligand>
        <name>ATP</name>
        <dbReference type="ChEBI" id="CHEBI:30616"/>
    </ligand>
</feature>
<dbReference type="CDD" id="cd02194">
    <property type="entry name" value="ThiL"/>
    <property type="match status" value="1"/>
</dbReference>
<dbReference type="PIRSF" id="PIRSF005303">
    <property type="entry name" value="Thiam_monoph_kin"/>
    <property type="match status" value="1"/>
</dbReference>
<comment type="miscellaneous">
    <text evidence="1">Reaction mechanism of ThiL seems to utilize a direct, inline transfer of the gamma-phosphate of ATP to TMP rather than a phosphorylated enzyme intermediate.</text>
</comment>
<accession>A0A239DD64</accession>
<keyword evidence="1" id="KW-0067">ATP-binding</keyword>
<feature type="binding site" evidence="1">
    <location>
        <position position="359"/>
    </location>
    <ligand>
        <name>substrate</name>
    </ligand>
</feature>
<dbReference type="PANTHER" id="PTHR30270:SF0">
    <property type="entry name" value="THIAMINE-MONOPHOSPHATE KINASE"/>
    <property type="match status" value="1"/>
</dbReference>
<feature type="binding site" evidence="1">
    <location>
        <position position="316"/>
    </location>
    <ligand>
        <name>substrate</name>
    </ligand>
</feature>
<dbReference type="AlphaFoldDB" id="A0A239DD64"/>
<keyword evidence="1" id="KW-0784">Thiamine biosynthesis</keyword>
<dbReference type="InterPro" id="IPR006283">
    <property type="entry name" value="ThiL-like"/>
</dbReference>
<proteinExistence type="inferred from homology"/>